<gene>
    <name evidence="6" type="ORF">CCR94_12035</name>
</gene>
<feature type="transmembrane region" description="Helical" evidence="5">
    <location>
        <begin position="125"/>
        <end position="143"/>
    </location>
</feature>
<evidence type="ECO:0000256" key="3">
    <source>
        <dbReference type="ARBA" id="ARBA00022989"/>
    </source>
</evidence>
<dbReference type="GO" id="GO:0016829">
    <property type="term" value="F:lyase activity"/>
    <property type="evidence" value="ECO:0007669"/>
    <property type="project" value="InterPro"/>
</dbReference>
<keyword evidence="3 5" id="KW-1133">Transmembrane helix</keyword>
<organism evidence="6 7">
    <name type="scientific">Rhodoblastus sphagnicola</name>
    <dbReference type="NCBI Taxonomy" id="333368"/>
    <lineage>
        <taxon>Bacteria</taxon>
        <taxon>Pseudomonadati</taxon>
        <taxon>Pseudomonadota</taxon>
        <taxon>Alphaproteobacteria</taxon>
        <taxon>Hyphomicrobiales</taxon>
        <taxon>Rhodoblastaceae</taxon>
        <taxon>Rhodoblastus</taxon>
    </lineage>
</organism>
<dbReference type="InterPro" id="IPR039020">
    <property type="entry name" value="PaxB-like"/>
</dbReference>
<reference evidence="6 7" key="1">
    <citation type="journal article" date="2018" name="Arch. Microbiol.">
        <title>New insights into the metabolic potential of the phototrophic purple bacterium Rhodopila globiformis DSM 161(T) from its draft genome sequence and evidence for a vanadium-dependent nitrogenase.</title>
        <authorList>
            <person name="Imhoff J.F."/>
            <person name="Rahn T."/>
            <person name="Kunzel S."/>
            <person name="Neulinger S.C."/>
        </authorList>
    </citation>
    <scope>NUCLEOTIDE SEQUENCE [LARGE SCALE GENOMIC DNA]</scope>
    <source>
        <strain evidence="6 7">DSM 16996</strain>
    </source>
</reference>
<keyword evidence="4 5" id="KW-0472">Membrane</keyword>
<evidence type="ECO:0000256" key="5">
    <source>
        <dbReference type="SAM" id="Phobius"/>
    </source>
</evidence>
<dbReference type="Pfam" id="PF25129">
    <property type="entry name" value="Pyr4-TMTC"/>
    <property type="match status" value="1"/>
</dbReference>
<evidence type="ECO:0000313" key="6">
    <source>
        <dbReference type="EMBL" id="PPQ30633.1"/>
    </source>
</evidence>
<comment type="caution">
    <text evidence="6">The sequence shown here is derived from an EMBL/GenBank/DDBJ whole genome shotgun (WGS) entry which is preliminary data.</text>
</comment>
<evidence type="ECO:0000256" key="1">
    <source>
        <dbReference type="ARBA" id="ARBA00004141"/>
    </source>
</evidence>
<evidence type="ECO:0000313" key="7">
    <source>
        <dbReference type="Proteomes" id="UP000239089"/>
    </source>
</evidence>
<name>A0A2S6N7P0_9HYPH</name>
<dbReference type="GO" id="GO:0016020">
    <property type="term" value="C:membrane"/>
    <property type="evidence" value="ECO:0007669"/>
    <property type="project" value="UniProtKB-SubCell"/>
</dbReference>
<proteinExistence type="predicted"/>
<feature type="transmembrane region" description="Helical" evidence="5">
    <location>
        <begin position="184"/>
        <end position="204"/>
    </location>
</feature>
<feature type="transmembrane region" description="Helical" evidence="5">
    <location>
        <begin position="95"/>
        <end position="113"/>
    </location>
</feature>
<dbReference type="EMBL" id="NHSJ01000074">
    <property type="protein sequence ID" value="PPQ30633.1"/>
    <property type="molecule type" value="Genomic_DNA"/>
</dbReference>
<protein>
    <submittedName>
        <fullName evidence="6">Uncharacterized protein</fullName>
    </submittedName>
</protein>
<dbReference type="PANTHER" id="PTHR42038:SF2">
    <property type="entry name" value="TERPENE CYCLASE AUSL"/>
    <property type="match status" value="1"/>
</dbReference>
<feature type="transmembrane region" description="Helical" evidence="5">
    <location>
        <begin position="155"/>
        <end position="178"/>
    </location>
</feature>
<comment type="subcellular location">
    <subcellularLocation>
        <location evidence="1">Membrane</location>
        <topology evidence="1">Multi-pass membrane protein</topology>
    </subcellularLocation>
</comment>
<evidence type="ECO:0000256" key="2">
    <source>
        <dbReference type="ARBA" id="ARBA00022692"/>
    </source>
</evidence>
<feature type="transmembrane region" description="Helical" evidence="5">
    <location>
        <begin position="65"/>
        <end position="83"/>
    </location>
</feature>
<keyword evidence="7" id="KW-1185">Reference proteome</keyword>
<dbReference type="PANTHER" id="PTHR42038">
    <property type="match status" value="1"/>
</dbReference>
<feature type="transmembrane region" description="Helical" evidence="5">
    <location>
        <begin position="32"/>
        <end position="53"/>
    </location>
</feature>
<dbReference type="Proteomes" id="UP000239089">
    <property type="component" value="Unassembled WGS sequence"/>
</dbReference>
<evidence type="ECO:0000256" key="4">
    <source>
        <dbReference type="ARBA" id="ARBA00023136"/>
    </source>
</evidence>
<accession>A0A2S6N7P0</accession>
<feature type="transmembrane region" description="Helical" evidence="5">
    <location>
        <begin position="6"/>
        <end position="25"/>
    </location>
</feature>
<dbReference type="OrthoDB" id="7825963at2"/>
<dbReference type="AlphaFoldDB" id="A0A2S6N7P0"/>
<keyword evidence="2 5" id="KW-0812">Transmembrane</keyword>
<sequence length="214" mass="23882">MSLILTLVSGLCWTIVYIEGIRLGFREKTYAMPLWALALNFFWEIFNSILGYAEVGFDAQVVINIVWAICDVFLVVTFFRYGYRYAKKYLSFKSFIFGSLLVFAVAAVVEYAFIMEFGLAHGRAYAAFLQNLLMSVLFIKMFIDRRGDEGQSLIIAVGKWIGTLAPTILFGLIGGGGLPGPNTFLLIVGLLCSLFDIVYILLAAGKLEIFARSQ</sequence>